<dbReference type="GO" id="GO:0004540">
    <property type="term" value="F:RNA nuclease activity"/>
    <property type="evidence" value="ECO:0007669"/>
    <property type="project" value="InterPro"/>
</dbReference>
<dbReference type="Proteomes" id="UP000178372">
    <property type="component" value="Unassembled WGS sequence"/>
</dbReference>
<name>A0A1F7GAT1_9BACT</name>
<dbReference type="NCBIfam" id="NF047751">
    <property type="entry name" value="HepT_toxin"/>
    <property type="match status" value="1"/>
</dbReference>
<keyword evidence="2" id="KW-0540">Nuclease</keyword>
<dbReference type="AlphaFoldDB" id="A0A1F7GAT1"/>
<evidence type="ECO:0008006" key="7">
    <source>
        <dbReference type="Google" id="ProtNLM"/>
    </source>
</evidence>
<proteinExistence type="inferred from homology"/>
<evidence type="ECO:0000256" key="3">
    <source>
        <dbReference type="ARBA" id="ARBA00022801"/>
    </source>
</evidence>
<gene>
    <name evidence="5" type="ORF">A2690_00920</name>
</gene>
<dbReference type="PANTHER" id="PTHR33397">
    <property type="entry name" value="UPF0331 PROTEIN YUTE"/>
    <property type="match status" value="1"/>
</dbReference>
<evidence type="ECO:0000256" key="1">
    <source>
        <dbReference type="ARBA" id="ARBA00022649"/>
    </source>
</evidence>
<evidence type="ECO:0000256" key="4">
    <source>
        <dbReference type="ARBA" id="ARBA00024207"/>
    </source>
</evidence>
<comment type="similarity">
    <text evidence="4">Belongs to the HepT RNase toxin family.</text>
</comment>
<dbReference type="InterPro" id="IPR008201">
    <property type="entry name" value="HepT-like"/>
</dbReference>
<dbReference type="Pfam" id="PF01934">
    <property type="entry name" value="HepT-like"/>
    <property type="match status" value="1"/>
</dbReference>
<comment type="caution">
    <text evidence="5">The sequence shown here is derived from an EMBL/GenBank/DDBJ whole genome shotgun (WGS) entry which is preliminary data.</text>
</comment>
<evidence type="ECO:0000256" key="2">
    <source>
        <dbReference type="ARBA" id="ARBA00022722"/>
    </source>
</evidence>
<organism evidence="5 6">
    <name type="scientific">Candidatus Roizmanbacteria bacterium RIFCSPHIGHO2_01_FULL_39_12b</name>
    <dbReference type="NCBI Taxonomy" id="1802030"/>
    <lineage>
        <taxon>Bacteria</taxon>
        <taxon>Candidatus Roizmaniibacteriota</taxon>
    </lineage>
</organism>
<protein>
    <recommendedName>
        <fullName evidence="7">DUF86 domain-containing protein</fullName>
    </recommendedName>
</protein>
<reference evidence="5 6" key="1">
    <citation type="journal article" date="2016" name="Nat. Commun.">
        <title>Thousands of microbial genomes shed light on interconnected biogeochemical processes in an aquifer system.</title>
        <authorList>
            <person name="Anantharaman K."/>
            <person name="Brown C.T."/>
            <person name="Hug L.A."/>
            <person name="Sharon I."/>
            <person name="Castelle C.J."/>
            <person name="Probst A.J."/>
            <person name="Thomas B.C."/>
            <person name="Singh A."/>
            <person name="Wilkins M.J."/>
            <person name="Karaoz U."/>
            <person name="Brodie E.L."/>
            <person name="Williams K.H."/>
            <person name="Hubbard S.S."/>
            <person name="Banfield J.F."/>
        </authorList>
    </citation>
    <scope>NUCLEOTIDE SEQUENCE [LARGE SCALE GENOMIC DNA]</scope>
</reference>
<dbReference type="Gene3D" id="1.20.120.580">
    <property type="entry name" value="bsu32300-like"/>
    <property type="match status" value="1"/>
</dbReference>
<keyword evidence="1" id="KW-1277">Toxin-antitoxin system</keyword>
<keyword evidence="3" id="KW-0378">Hydrolase</keyword>
<dbReference type="EMBL" id="MFZF01000022">
    <property type="protein sequence ID" value="OGK16000.1"/>
    <property type="molecule type" value="Genomic_DNA"/>
</dbReference>
<dbReference type="InterPro" id="IPR037038">
    <property type="entry name" value="HepT-like_sf"/>
</dbReference>
<dbReference type="GO" id="GO:0110001">
    <property type="term" value="C:toxin-antitoxin complex"/>
    <property type="evidence" value="ECO:0007669"/>
    <property type="project" value="InterPro"/>
</dbReference>
<dbReference type="GO" id="GO:0016787">
    <property type="term" value="F:hydrolase activity"/>
    <property type="evidence" value="ECO:0007669"/>
    <property type="project" value="UniProtKB-KW"/>
</dbReference>
<evidence type="ECO:0000313" key="5">
    <source>
        <dbReference type="EMBL" id="OGK16000.1"/>
    </source>
</evidence>
<dbReference type="InterPro" id="IPR052379">
    <property type="entry name" value="Type_VII_TA_RNase"/>
</dbReference>
<accession>A0A1F7GAT1</accession>
<evidence type="ECO:0000313" key="6">
    <source>
        <dbReference type="Proteomes" id="UP000178372"/>
    </source>
</evidence>
<dbReference type="PANTHER" id="PTHR33397:SF5">
    <property type="entry name" value="RNASE YUTE-RELATED"/>
    <property type="match status" value="1"/>
</dbReference>
<sequence length="142" mass="16524">MQSQPNNIDKINLRIEALKRYLRRLEELRTTDANTLIKNEDLAAVVEHRLHLAIEACIDIAELIIVDQSLKTPGSYRETIEILGSSGVIDRQFAQQFSNAVSFRNILIHDYVNVDYHKVAQYLKENLKDFHRFIKEVLAYLK</sequence>